<dbReference type="InterPro" id="IPR011161">
    <property type="entry name" value="MHC_I-like_Ag-recog"/>
</dbReference>
<dbReference type="InterPro" id="IPR015669">
    <property type="entry name" value="Endothetial_C_recpt"/>
</dbReference>
<dbReference type="PANTHER" id="PTHR15349:SF0">
    <property type="entry name" value="ENDOTHELIAL PROTEIN C RECEPTOR"/>
    <property type="match status" value="1"/>
</dbReference>
<dbReference type="Gene3D" id="3.30.500.10">
    <property type="entry name" value="MHC class I-like antigen recognition-like"/>
    <property type="match status" value="1"/>
</dbReference>
<feature type="chain" id="PRO_5046692324" evidence="3">
    <location>
        <begin position="19"/>
        <end position="241"/>
    </location>
</feature>
<name>A0ABM0HN79_CERSS</name>
<dbReference type="Pfam" id="PF16497">
    <property type="entry name" value="MHC_I_3"/>
    <property type="match status" value="1"/>
</dbReference>
<keyword evidence="6" id="KW-0675">Receptor</keyword>
<gene>
    <name evidence="6" type="primary">LOC101396200</name>
</gene>
<proteinExistence type="predicted"/>
<dbReference type="InterPro" id="IPR011162">
    <property type="entry name" value="MHC_I/II-like_Ag-recog"/>
</dbReference>
<dbReference type="InterPro" id="IPR037055">
    <property type="entry name" value="MHC_I-like_Ag-recog_sf"/>
</dbReference>
<keyword evidence="2" id="KW-1133">Transmembrane helix</keyword>
<accession>A0ABM0HN79</accession>
<sequence length="241" mass="26653">MLTTLLSLLPVLLLSGWALCSQEASDGPRNLHMFQISYFRESDQVWHRGNASLGGLLTHVLQGQDTNVTIRQLEPLQDPESWAITESHLKLYLNQFSGFVQLVHKERGVAFPLTIRCFLGCELPSDGSQARVFFKVAVNGSSFVSFQPETALWVAGPQAHSKVVTYTLQKLNDNNRTRYELLEFLQDTCVQYVQEHIIAKNVKGSQAGRSYASLILGVLVGSLIIAGVAVGIFLCTGGRRC</sequence>
<keyword evidence="5" id="KW-1185">Reference proteome</keyword>
<organism evidence="5 6">
    <name type="scientific">Ceratotherium simum simum</name>
    <name type="common">Southern white rhinoceros</name>
    <dbReference type="NCBI Taxonomy" id="73337"/>
    <lineage>
        <taxon>Eukaryota</taxon>
        <taxon>Metazoa</taxon>
        <taxon>Chordata</taxon>
        <taxon>Craniata</taxon>
        <taxon>Vertebrata</taxon>
        <taxon>Euteleostomi</taxon>
        <taxon>Mammalia</taxon>
        <taxon>Eutheria</taxon>
        <taxon>Laurasiatheria</taxon>
        <taxon>Perissodactyla</taxon>
        <taxon>Rhinocerotidae</taxon>
        <taxon>Ceratotherium</taxon>
    </lineage>
</organism>
<dbReference type="SUPFAM" id="SSF54452">
    <property type="entry name" value="MHC antigen-recognition domain"/>
    <property type="match status" value="1"/>
</dbReference>
<feature type="domain" description="MHC class I-like antigen recognition-like" evidence="4">
    <location>
        <begin position="8"/>
        <end position="194"/>
    </location>
</feature>
<keyword evidence="1" id="KW-0325">Glycoprotein</keyword>
<feature type="signal peptide" evidence="3">
    <location>
        <begin position="1"/>
        <end position="18"/>
    </location>
</feature>
<dbReference type="RefSeq" id="XP_004430543.1">
    <property type="nucleotide sequence ID" value="XM_004430486.2"/>
</dbReference>
<evidence type="ECO:0000313" key="5">
    <source>
        <dbReference type="Proteomes" id="UP000694910"/>
    </source>
</evidence>
<keyword evidence="2" id="KW-0472">Membrane</keyword>
<keyword evidence="2" id="KW-0812">Transmembrane</keyword>
<evidence type="ECO:0000256" key="2">
    <source>
        <dbReference type="SAM" id="Phobius"/>
    </source>
</evidence>
<dbReference type="GeneID" id="101396200"/>
<evidence type="ECO:0000256" key="3">
    <source>
        <dbReference type="SAM" id="SignalP"/>
    </source>
</evidence>
<evidence type="ECO:0000256" key="1">
    <source>
        <dbReference type="ARBA" id="ARBA00023180"/>
    </source>
</evidence>
<dbReference type="PANTHER" id="PTHR15349">
    <property type="entry name" value="ENDOTHELIAL PROTEIN C RECEPTOR"/>
    <property type="match status" value="1"/>
</dbReference>
<dbReference type="Proteomes" id="UP000694910">
    <property type="component" value="Unplaced"/>
</dbReference>
<protein>
    <submittedName>
        <fullName evidence="6">Endothelial protein C receptor</fullName>
    </submittedName>
</protein>
<feature type="transmembrane region" description="Helical" evidence="2">
    <location>
        <begin position="211"/>
        <end position="235"/>
    </location>
</feature>
<reference evidence="6" key="1">
    <citation type="submission" date="2025-08" db="UniProtKB">
        <authorList>
            <consortium name="RefSeq"/>
        </authorList>
    </citation>
    <scope>IDENTIFICATION</scope>
</reference>
<evidence type="ECO:0000259" key="4">
    <source>
        <dbReference type="Pfam" id="PF16497"/>
    </source>
</evidence>
<keyword evidence="3" id="KW-0732">Signal</keyword>
<evidence type="ECO:0000313" key="6">
    <source>
        <dbReference type="RefSeq" id="XP_004430543.1"/>
    </source>
</evidence>